<evidence type="ECO:0000313" key="1">
    <source>
        <dbReference type="EMBL" id="KAF3006691.1"/>
    </source>
</evidence>
<comment type="caution">
    <text evidence="1">The sequence shown here is derived from an EMBL/GenBank/DDBJ whole genome shotgun (WGS) entry which is preliminary data.</text>
</comment>
<gene>
    <name evidence="1" type="ORF">E8E13_008841</name>
</gene>
<protein>
    <recommendedName>
        <fullName evidence="3">F-box domain-containing protein</fullName>
    </recommendedName>
</protein>
<dbReference type="Proteomes" id="UP000801428">
    <property type="component" value="Unassembled WGS sequence"/>
</dbReference>
<dbReference type="OrthoDB" id="3674914at2759"/>
<dbReference type="AlphaFoldDB" id="A0A9P4TIX3"/>
<evidence type="ECO:0008006" key="3">
    <source>
        <dbReference type="Google" id="ProtNLM"/>
    </source>
</evidence>
<accession>A0A9P4TIX3</accession>
<reference evidence="1" key="1">
    <citation type="submission" date="2019-04" db="EMBL/GenBank/DDBJ databases">
        <title>Sequencing of skin fungus with MAO and IRED activity.</title>
        <authorList>
            <person name="Marsaioli A.J."/>
            <person name="Bonatto J.M.C."/>
            <person name="Reis Junior O."/>
        </authorList>
    </citation>
    <scope>NUCLEOTIDE SEQUENCE</scope>
    <source>
        <strain evidence="1">30M1</strain>
    </source>
</reference>
<sequence length="563" mass="64003">MEPRNYTGYIGESRVADDDEIQLAAARRNPQLYLNRRVPEEILANRLRSSRPYLDRIVPEELLLVIINFLEGDNVALANLASTSRKFSRLTQQMLYQTITIASNPTSNATMNLVRTLLYRPEYRFMVKNLNLTCFTYERDEKAALDGHRHRFGRNPDFQLRRQHDRLVKDCAEYLRVSEVDDAGASTLIISQWKASLANRESAAFASMLLALCPSLQSLAFQLEYDAEGWSNHTNRFDSTIPALFGQNDALEELRYRVKERSYFQESWPSSPAPTFNMPAVSRICIGISNLDLLLLGFPNLSILDVNLVSTRAMGFSASVISESRLDSLPTVQGVIFRIDWEELGYGNDGGIMVFIQTIKLPQVSSVAVVLERSPRYQELFMNPPAGFPSLYDKLNNVHSSDPEGSPTLLARLKELKVLISDDVTAFNKYFLYRLDPFTCLLDLPCLERLTVPWTAISVPRNREGSVKPQSYDAMISWPLRLETLRITYPDEQTAELLAELLQRNPELKHRLQTIEFLFDKNWGILEGFMHCRRWEILNDLPVKVTGGSVPSVADEVGSCQSA</sequence>
<keyword evidence="2" id="KW-1185">Reference proteome</keyword>
<organism evidence="1 2">
    <name type="scientific">Curvularia kusanoi</name>
    <name type="common">Cochliobolus kusanoi</name>
    <dbReference type="NCBI Taxonomy" id="90978"/>
    <lineage>
        <taxon>Eukaryota</taxon>
        <taxon>Fungi</taxon>
        <taxon>Dikarya</taxon>
        <taxon>Ascomycota</taxon>
        <taxon>Pezizomycotina</taxon>
        <taxon>Dothideomycetes</taxon>
        <taxon>Pleosporomycetidae</taxon>
        <taxon>Pleosporales</taxon>
        <taxon>Pleosporineae</taxon>
        <taxon>Pleosporaceae</taxon>
        <taxon>Curvularia</taxon>
    </lineage>
</organism>
<name>A0A9P4TIX3_CURKU</name>
<proteinExistence type="predicted"/>
<dbReference type="EMBL" id="SWKU01000005">
    <property type="protein sequence ID" value="KAF3006691.1"/>
    <property type="molecule type" value="Genomic_DNA"/>
</dbReference>
<evidence type="ECO:0000313" key="2">
    <source>
        <dbReference type="Proteomes" id="UP000801428"/>
    </source>
</evidence>